<keyword evidence="3" id="KW-1185">Reference proteome</keyword>
<dbReference type="SUPFAM" id="SSF53335">
    <property type="entry name" value="S-adenosyl-L-methionine-dependent methyltransferases"/>
    <property type="match status" value="1"/>
</dbReference>
<dbReference type="Proteomes" id="UP000004217">
    <property type="component" value="Unassembled WGS sequence"/>
</dbReference>
<dbReference type="Gene3D" id="3.40.50.150">
    <property type="entry name" value="Vaccinia Virus protein VP39"/>
    <property type="match status" value="1"/>
</dbReference>
<dbReference type="PANTHER" id="PTHR18895">
    <property type="entry name" value="HEMK METHYLTRANSFERASE"/>
    <property type="match status" value="1"/>
</dbReference>
<dbReference type="EMBL" id="AGBF01000184">
    <property type="protein sequence ID" value="EGX55902.1"/>
    <property type="molecule type" value="Genomic_DNA"/>
</dbReference>
<name>G2GKQ3_9ACTN</name>
<protein>
    <submittedName>
        <fullName evidence="2">Methylase</fullName>
    </submittedName>
</protein>
<sequence>MAALRAAGCVFAEDEARLIRSAAATPDELAAMVDRRVTGLPIELVVGWARFRGLRIAVAPGVFVPRRRTEFLVEQALAHVPGTHVSSAHVPGIHIPDTHVPGTHVPGTHVVVDLCCGSGAVGAALADALGPVELHAADIDPAAVRCARGNLAAFGGQVHRGDLFEALPRSLRGRVDVLAANVPYVPSGEVGLLPAEARDHEPHVALDGGPDGLDILRRVAAEAHEWLAPGGCLLVETSELQAPAALECFAEGGLAARLVRSEELYAQVVVGRRPAAPGARAPEGP</sequence>
<dbReference type="InterPro" id="IPR007848">
    <property type="entry name" value="Small_mtfrase_dom"/>
</dbReference>
<evidence type="ECO:0000259" key="1">
    <source>
        <dbReference type="Pfam" id="PF05175"/>
    </source>
</evidence>
<dbReference type="NCBIfam" id="TIGR03704">
    <property type="entry name" value="PrmC_rel_meth"/>
    <property type="match status" value="1"/>
</dbReference>
<dbReference type="Pfam" id="PF05175">
    <property type="entry name" value="MTS"/>
    <property type="match status" value="1"/>
</dbReference>
<dbReference type="InterPro" id="IPR050320">
    <property type="entry name" value="N5-glutamine_MTase"/>
</dbReference>
<keyword evidence="2" id="KW-0489">Methyltransferase</keyword>
<keyword evidence="2" id="KW-0808">Transferase</keyword>
<proteinExistence type="predicted"/>
<evidence type="ECO:0000313" key="3">
    <source>
        <dbReference type="Proteomes" id="UP000004217"/>
    </source>
</evidence>
<dbReference type="CDD" id="cd02440">
    <property type="entry name" value="AdoMet_MTases"/>
    <property type="match status" value="1"/>
</dbReference>
<gene>
    <name evidence="2" type="ORF">SZN_30482</name>
</gene>
<dbReference type="PANTHER" id="PTHR18895:SF74">
    <property type="entry name" value="MTRF1L RELEASE FACTOR GLUTAMINE METHYLTRANSFERASE"/>
    <property type="match status" value="1"/>
</dbReference>
<organism evidence="2 3">
    <name type="scientific">Streptomyces zinciresistens K42</name>
    <dbReference type="NCBI Taxonomy" id="700597"/>
    <lineage>
        <taxon>Bacteria</taxon>
        <taxon>Bacillati</taxon>
        <taxon>Actinomycetota</taxon>
        <taxon>Actinomycetes</taxon>
        <taxon>Kitasatosporales</taxon>
        <taxon>Streptomycetaceae</taxon>
        <taxon>Streptomyces</taxon>
    </lineage>
</organism>
<accession>G2GKQ3</accession>
<dbReference type="GO" id="GO:0008168">
    <property type="term" value="F:methyltransferase activity"/>
    <property type="evidence" value="ECO:0007669"/>
    <property type="project" value="UniProtKB-KW"/>
</dbReference>
<reference evidence="2 3" key="1">
    <citation type="submission" date="2011-08" db="EMBL/GenBank/DDBJ databases">
        <authorList>
            <person name="Lin Y."/>
            <person name="Hao X."/>
            <person name="Johnstone L."/>
            <person name="Miller S.J."/>
            <person name="Wei G."/>
            <person name="Rensing C."/>
        </authorList>
    </citation>
    <scope>NUCLEOTIDE SEQUENCE [LARGE SCALE GENOMIC DNA]</scope>
    <source>
        <strain evidence="2 3">K42</strain>
    </source>
</reference>
<dbReference type="InterPro" id="IPR022446">
    <property type="entry name" value="MeTrfrase_put"/>
</dbReference>
<dbReference type="InterPro" id="IPR029063">
    <property type="entry name" value="SAM-dependent_MTases_sf"/>
</dbReference>
<dbReference type="PATRIC" id="fig|700597.3.peg.5973"/>
<dbReference type="GO" id="GO:0032259">
    <property type="term" value="P:methylation"/>
    <property type="evidence" value="ECO:0007669"/>
    <property type="project" value="UniProtKB-KW"/>
</dbReference>
<feature type="domain" description="Methyltransferase small" evidence="1">
    <location>
        <begin position="109"/>
        <end position="184"/>
    </location>
</feature>
<evidence type="ECO:0000313" key="2">
    <source>
        <dbReference type="EMBL" id="EGX55902.1"/>
    </source>
</evidence>
<comment type="caution">
    <text evidence="2">The sequence shown here is derived from an EMBL/GenBank/DDBJ whole genome shotgun (WGS) entry which is preliminary data.</text>
</comment>
<dbReference type="AlphaFoldDB" id="G2GKQ3"/>